<feature type="domain" description="CN hydrolase" evidence="10">
    <location>
        <begin position="188"/>
        <end position="454"/>
    </location>
</feature>
<dbReference type="InterPro" id="IPR045378">
    <property type="entry name" value="LNT_N"/>
</dbReference>
<proteinExistence type="inferred from homology"/>
<evidence type="ECO:0000256" key="3">
    <source>
        <dbReference type="ARBA" id="ARBA00022475"/>
    </source>
</evidence>
<dbReference type="EC" id="2.3.1.269" evidence="9"/>
<evidence type="ECO:0000256" key="4">
    <source>
        <dbReference type="ARBA" id="ARBA00022679"/>
    </source>
</evidence>
<feature type="transmembrane region" description="Helical" evidence="9">
    <location>
        <begin position="460"/>
        <end position="480"/>
    </location>
</feature>
<feature type="transmembrane region" description="Helical" evidence="9">
    <location>
        <begin position="157"/>
        <end position="176"/>
    </location>
</feature>
<dbReference type="Proteomes" id="UP000309668">
    <property type="component" value="Unassembled WGS sequence"/>
</dbReference>
<dbReference type="Pfam" id="PF00795">
    <property type="entry name" value="CN_hydrolase"/>
    <property type="match status" value="1"/>
</dbReference>
<feature type="transmembrane region" description="Helical" evidence="9">
    <location>
        <begin position="123"/>
        <end position="150"/>
    </location>
</feature>
<evidence type="ECO:0000256" key="5">
    <source>
        <dbReference type="ARBA" id="ARBA00022692"/>
    </source>
</evidence>
<dbReference type="GO" id="GO:0016410">
    <property type="term" value="F:N-acyltransferase activity"/>
    <property type="evidence" value="ECO:0007669"/>
    <property type="project" value="UniProtKB-UniRule"/>
</dbReference>
<comment type="caution">
    <text evidence="11">The sequence shown here is derived from an EMBL/GenBank/DDBJ whole genome shotgun (WGS) entry which is preliminary data.</text>
</comment>
<comment type="similarity">
    <text evidence="2 9">Belongs to the CN hydrolase family. Apolipoprotein N-acyltransferase subfamily.</text>
</comment>
<feature type="transmembrane region" description="Helical" evidence="9">
    <location>
        <begin position="49"/>
        <end position="77"/>
    </location>
</feature>
<name>A0A5S3P1J2_9SPHN</name>
<evidence type="ECO:0000313" key="11">
    <source>
        <dbReference type="EMBL" id="TMM46628.1"/>
    </source>
</evidence>
<dbReference type="PANTHER" id="PTHR38686:SF1">
    <property type="entry name" value="APOLIPOPROTEIN N-ACYLTRANSFERASE"/>
    <property type="match status" value="1"/>
</dbReference>
<evidence type="ECO:0000256" key="2">
    <source>
        <dbReference type="ARBA" id="ARBA00010065"/>
    </source>
</evidence>
<dbReference type="NCBIfam" id="TIGR00546">
    <property type="entry name" value="lnt"/>
    <property type="match status" value="1"/>
</dbReference>
<dbReference type="GO" id="GO:0042158">
    <property type="term" value="P:lipoprotein biosynthetic process"/>
    <property type="evidence" value="ECO:0007669"/>
    <property type="project" value="UniProtKB-UniRule"/>
</dbReference>
<dbReference type="OrthoDB" id="9804277at2"/>
<comment type="subcellular location">
    <subcellularLocation>
        <location evidence="1 9">Cell membrane</location>
        <topology evidence="1 9">Multi-pass membrane protein</topology>
    </subcellularLocation>
</comment>
<reference evidence="11 12" key="1">
    <citation type="submission" date="2019-05" db="EMBL/GenBank/DDBJ databases">
        <title>Erythrobacter marisflavi sp. nov., isolated from isolated from water of an estuary environment.</title>
        <authorList>
            <person name="Yoon J.-H."/>
        </authorList>
    </citation>
    <scope>NUCLEOTIDE SEQUENCE [LARGE SCALE GENOMIC DNA]</scope>
    <source>
        <strain evidence="11 12">KEM-5</strain>
    </source>
</reference>
<protein>
    <recommendedName>
        <fullName evidence="9">Apolipoprotein N-acyltransferase</fullName>
        <shortName evidence="9">ALP N-acyltransferase</shortName>
        <ecNumber evidence="9">2.3.1.269</ecNumber>
    </recommendedName>
</protein>
<dbReference type="InterPro" id="IPR003010">
    <property type="entry name" value="C-N_Hydrolase"/>
</dbReference>
<evidence type="ECO:0000256" key="1">
    <source>
        <dbReference type="ARBA" id="ARBA00004651"/>
    </source>
</evidence>
<dbReference type="Gene3D" id="3.60.110.10">
    <property type="entry name" value="Carbon-nitrogen hydrolase"/>
    <property type="match status" value="1"/>
</dbReference>
<dbReference type="CDD" id="cd07571">
    <property type="entry name" value="ALP_N-acyl_transferase"/>
    <property type="match status" value="1"/>
</dbReference>
<dbReference type="SUPFAM" id="SSF56317">
    <property type="entry name" value="Carbon-nitrogen hydrolase"/>
    <property type="match status" value="1"/>
</dbReference>
<feature type="transmembrane region" description="Helical" evidence="9">
    <location>
        <begin position="84"/>
        <end position="103"/>
    </location>
</feature>
<accession>A0A5S3P1J2</accession>
<evidence type="ECO:0000256" key="7">
    <source>
        <dbReference type="ARBA" id="ARBA00023136"/>
    </source>
</evidence>
<evidence type="ECO:0000256" key="9">
    <source>
        <dbReference type="HAMAP-Rule" id="MF_01148"/>
    </source>
</evidence>
<dbReference type="Pfam" id="PF20154">
    <property type="entry name" value="LNT_N"/>
    <property type="match status" value="1"/>
</dbReference>
<keyword evidence="5 9" id="KW-0812">Transmembrane</keyword>
<keyword evidence="6 9" id="KW-1133">Transmembrane helix</keyword>
<dbReference type="HAMAP" id="MF_01148">
    <property type="entry name" value="Lnt"/>
    <property type="match status" value="1"/>
</dbReference>
<evidence type="ECO:0000259" key="10">
    <source>
        <dbReference type="PROSITE" id="PS50263"/>
    </source>
</evidence>
<dbReference type="AlphaFoldDB" id="A0A5S3P1J2"/>
<keyword evidence="3 9" id="KW-1003">Cell membrane</keyword>
<dbReference type="UniPathway" id="UPA00666"/>
<comment type="pathway">
    <text evidence="9">Protein modification; lipoprotein biosynthesis (N-acyl transfer).</text>
</comment>
<keyword evidence="12" id="KW-1185">Reference proteome</keyword>
<dbReference type="PANTHER" id="PTHR38686">
    <property type="entry name" value="APOLIPOPROTEIN N-ACYLTRANSFERASE"/>
    <property type="match status" value="1"/>
</dbReference>
<keyword evidence="11" id="KW-0449">Lipoprotein</keyword>
<gene>
    <name evidence="9 11" type="primary">lnt</name>
    <name evidence="11" type="ORF">FEV51_11265</name>
</gene>
<dbReference type="InterPro" id="IPR004563">
    <property type="entry name" value="Apolipo_AcylTrfase"/>
</dbReference>
<evidence type="ECO:0000256" key="8">
    <source>
        <dbReference type="ARBA" id="ARBA00023315"/>
    </source>
</evidence>
<dbReference type="EMBL" id="VCAO01000007">
    <property type="protein sequence ID" value="TMM46628.1"/>
    <property type="molecule type" value="Genomic_DNA"/>
</dbReference>
<comment type="catalytic activity">
    <reaction evidence="9">
        <text>N-terminal S-1,2-diacyl-sn-glyceryl-L-cysteinyl-[lipoprotein] + a glycerophospholipid = N-acyl-S-1,2-diacyl-sn-glyceryl-L-cysteinyl-[lipoprotein] + a 2-acyl-sn-glycero-3-phospholipid + H(+)</text>
        <dbReference type="Rhea" id="RHEA:48228"/>
        <dbReference type="Rhea" id="RHEA-COMP:14681"/>
        <dbReference type="Rhea" id="RHEA-COMP:14684"/>
        <dbReference type="ChEBI" id="CHEBI:15378"/>
        <dbReference type="ChEBI" id="CHEBI:136912"/>
        <dbReference type="ChEBI" id="CHEBI:140656"/>
        <dbReference type="ChEBI" id="CHEBI:140657"/>
        <dbReference type="ChEBI" id="CHEBI:140660"/>
        <dbReference type="EC" id="2.3.1.269"/>
    </reaction>
</comment>
<keyword evidence="7 9" id="KW-0472">Membrane</keyword>
<keyword evidence="8 9" id="KW-0012">Acyltransferase</keyword>
<organism evidence="11 12">
    <name type="scientific">Qipengyuania marisflavi</name>
    <dbReference type="NCBI Taxonomy" id="2486356"/>
    <lineage>
        <taxon>Bacteria</taxon>
        <taxon>Pseudomonadati</taxon>
        <taxon>Pseudomonadota</taxon>
        <taxon>Alphaproteobacteria</taxon>
        <taxon>Sphingomonadales</taxon>
        <taxon>Erythrobacteraceae</taxon>
        <taxon>Qipengyuania</taxon>
    </lineage>
</organism>
<dbReference type="InterPro" id="IPR036526">
    <property type="entry name" value="C-N_Hydrolase_sf"/>
</dbReference>
<comment type="function">
    <text evidence="9">Catalyzes the phospholipid dependent N-acylation of the N-terminal cysteine of apolipoprotein, the last step in lipoprotein maturation.</text>
</comment>
<evidence type="ECO:0000256" key="6">
    <source>
        <dbReference type="ARBA" id="ARBA00022989"/>
    </source>
</evidence>
<sequence>MGGFVALVWRSDTWRSAFLRGWLFGLAHFTLTDNWIATAFTYQAEMPAILGWAAVPLLSLYLAIFPAIAALVAWLAARKGTLPGFALALGAGWVLAEWLRSWVFSGYSWGPFSLALVGPWDRAGLAAVLPWFGTYALSGVAVTAAGLVIWLLRERRWIALGASVLALTAGMLWPAGNGAQGTVNLTLVQPNLRQDEIDDPSRFESQFATIASLSLPREPGPRLVLWPESGVPDYLREGYPQRYYTQMTAGADPAFARRQIAQVIGADSLLLTGAVDLEIGTEDGREQAVGAYNSVTALDGRGALVGHYAKSHLVPYGEYLPLRGLLEPLGASRLVAGSIDFIAGPGPRTLDFGMHGKAGMQICYEIVFSGEVADRANRPDYIFNPSNDGWFGSWGPPQHLGQARMRAIEEGLPVLRSTTTGISAIIDARGVVRDHIGMNTADRMDTVIPPPLPPTLFARLGHWLTLAWALVLFGASLVVMRRTPR</sequence>
<dbReference type="GO" id="GO:0005886">
    <property type="term" value="C:plasma membrane"/>
    <property type="evidence" value="ECO:0007669"/>
    <property type="project" value="UniProtKB-SubCell"/>
</dbReference>
<feature type="transmembrane region" description="Helical" evidence="9">
    <location>
        <begin position="21"/>
        <end position="43"/>
    </location>
</feature>
<evidence type="ECO:0000313" key="12">
    <source>
        <dbReference type="Proteomes" id="UP000309668"/>
    </source>
</evidence>
<dbReference type="PROSITE" id="PS50263">
    <property type="entry name" value="CN_HYDROLASE"/>
    <property type="match status" value="1"/>
</dbReference>
<keyword evidence="4 9" id="KW-0808">Transferase</keyword>